<sequence length="241" mass="26749">MLKRVLTTLFTVASISIASEASDVVPSVAHISSYQATYDYYSLGDHQQKSYAGRWTDEVIINQATISRTVERKTPEGETDLIRTVVADAKTLAPVFLQQRFGKNLQSVFYSDFQQSTLQQFFLSSPDAAARRLATPLSQTPVEVNLQGLLAAALPLKQQNSITVTSYVAGAAPAITQTTFEVTGKETITIHGENFETWKIHEPQSQWTYWVQSEFPYLIQVLHPSPSGEMLLSEIKSGSQQ</sequence>
<accession>A0AA48HS61</accession>
<gene>
    <name evidence="2" type="ORF">MACH26_25100</name>
</gene>
<feature type="signal peptide" evidence="1">
    <location>
        <begin position="1"/>
        <end position="21"/>
    </location>
</feature>
<proteinExistence type="predicted"/>
<evidence type="ECO:0000256" key="1">
    <source>
        <dbReference type="SAM" id="SignalP"/>
    </source>
</evidence>
<evidence type="ECO:0000313" key="2">
    <source>
        <dbReference type="EMBL" id="BDX06989.1"/>
    </source>
</evidence>
<evidence type="ECO:0000313" key="3">
    <source>
        <dbReference type="Proteomes" id="UP001333710"/>
    </source>
</evidence>
<reference evidence="2" key="1">
    <citation type="submission" date="2023-01" db="EMBL/GenBank/DDBJ databases">
        <title>Complete genome sequence of Planctobacterium marinum strain Dej080120_11.</title>
        <authorList>
            <person name="Ueki S."/>
            <person name="Maruyama F."/>
        </authorList>
    </citation>
    <scope>NUCLEOTIDE SEQUENCE</scope>
    <source>
        <strain evidence="2">Dej080120_11</strain>
    </source>
</reference>
<feature type="chain" id="PRO_5041446362" description="DUF3108 domain-containing protein" evidence="1">
    <location>
        <begin position="22"/>
        <end position="241"/>
    </location>
</feature>
<dbReference type="EMBL" id="AP027272">
    <property type="protein sequence ID" value="BDX06989.1"/>
    <property type="molecule type" value="Genomic_DNA"/>
</dbReference>
<keyword evidence="3" id="KW-1185">Reference proteome</keyword>
<dbReference type="RefSeq" id="WP_338292981.1">
    <property type="nucleotide sequence ID" value="NZ_AP027272.1"/>
</dbReference>
<organism evidence="2 3">
    <name type="scientific">Planctobacterium marinum</name>
    <dbReference type="NCBI Taxonomy" id="1631968"/>
    <lineage>
        <taxon>Bacteria</taxon>
        <taxon>Pseudomonadati</taxon>
        <taxon>Pseudomonadota</taxon>
        <taxon>Gammaproteobacteria</taxon>
        <taxon>Alteromonadales</taxon>
        <taxon>Alteromonadaceae</taxon>
        <taxon>Planctobacterium</taxon>
    </lineage>
</organism>
<dbReference type="Proteomes" id="UP001333710">
    <property type="component" value="Chromosome"/>
</dbReference>
<dbReference type="KEGG" id="pmaw:MACH26_25100"/>
<protein>
    <recommendedName>
        <fullName evidence="4">DUF3108 domain-containing protein</fullName>
    </recommendedName>
</protein>
<keyword evidence="1" id="KW-0732">Signal</keyword>
<name>A0AA48HS61_9ALTE</name>
<evidence type="ECO:0008006" key="4">
    <source>
        <dbReference type="Google" id="ProtNLM"/>
    </source>
</evidence>
<dbReference type="AlphaFoldDB" id="A0AA48HS61"/>